<feature type="domain" description="Protein G-related albumin-binding (GA) module" evidence="4">
    <location>
        <begin position="103"/>
        <end position="143"/>
    </location>
</feature>
<evidence type="ECO:0000256" key="1">
    <source>
        <dbReference type="SAM" id="Coils"/>
    </source>
</evidence>
<keyword evidence="6" id="KW-1185">Reference proteome</keyword>
<keyword evidence="3" id="KW-0732">Signal</keyword>
<evidence type="ECO:0000313" key="6">
    <source>
        <dbReference type="Proteomes" id="UP000070467"/>
    </source>
</evidence>
<feature type="domain" description="Protein G-related albumin-binding (GA) module" evidence="4">
    <location>
        <begin position="207"/>
        <end position="255"/>
    </location>
</feature>
<feature type="coiled-coil region" evidence="1">
    <location>
        <begin position="43"/>
        <end position="150"/>
    </location>
</feature>
<feature type="region of interest" description="Disordered" evidence="2">
    <location>
        <begin position="338"/>
        <end position="411"/>
    </location>
</feature>
<comment type="caution">
    <text evidence="5">The sequence shown here is derived from an EMBL/GenBank/DDBJ whole genome shotgun (WGS) entry which is preliminary data.</text>
</comment>
<evidence type="ECO:0000259" key="4">
    <source>
        <dbReference type="Pfam" id="PF01468"/>
    </source>
</evidence>
<feature type="domain" description="Protein G-related albumin-binding (GA) module" evidence="4">
    <location>
        <begin position="301"/>
        <end position="331"/>
    </location>
</feature>
<name>A0ABR5TLJ7_9BACL</name>
<evidence type="ECO:0000256" key="3">
    <source>
        <dbReference type="SAM" id="SignalP"/>
    </source>
</evidence>
<dbReference type="Proteomes" id="UP000070467">
    <property type="component" value="Unassembled WGS sequence"/>
</dbReference>
<feature type="compositionally biased region" description="Basic and acidic residues" evidence="2">
    <location>
        <begin position="240"/>
        <end position="261"/>
    </location>
</feature>
<dbReference type="RefSeq" id="WP_157058059.1">
    <property type="nucleotide sequence ID" value="NZ_KQ959882.1"/>
</dbReference>
<dbReference type="Pfam" id="PF01468">
    <property type="entry name" value="GA"/>
    <property type="match status" value="4"/>
</dbReference>
<sequence>MNNTKKILTVGVTGALLLSISGAVSPLNSSLASNQELTSGNVNADLEKEKEQAIKKLEEYPEAFDKSLNSLAEELKKAKIEQIKKANKKEEIQKILDEVKNAHNLNKAKKEGKNFVDGLKHVNEQQKVELRNMIGNMKKLEELMPFLKDEAVKELDDFTSAFNEKLYGKALADAMKSNIEAEINQAKDIDSLKAILDKVDKANEIGKAKEEGRKKVDEMKNLSPEEKVKAYNSIGSGETVEKVKEEVQKAQTQEKAKEKPQTPDQSDNTEKLANEKTQAIKDLDKFTNAFNEKLYGKVLANAMKENYKKQINEADSVEKINSIINTVKTADEIGKAKEEGRKKVDEMKNLSPEQKREAYNSIGSGATVEKVKESLNSAMELDKKQGGNSNVLPPMPNNPSQTPAPDVTPTP</sequence>
<keyword evidence="1" id="KW-0175">Coiled coil</keyword>
<dbReference type="Gene3D" id="1.20.5.420">
    <property type="entry name" value="Immunoglobulin FC, subunit C"/>
    <property type="match status" value="3"/>
</dbReference>
<evidence type="ECO:0000313" key="5">
    <source>
        <dbReference type="EMBL" id="KXB57807.1"/>
    </source>
</evidence>
<feature type="signal peptide" evidence="3">
    <location>
        <begin position="1"/>
        <end position="23"/>
    </location>
</feature>
<proteinExistence type="predicted"/>
<feature type="region of interest" description="Disordered" evidence="2">
    <location>
        <begin position="240"/>
        <end position="275"/>
    </location>
</feature>
<dbReference type="InterPro" id="IPR002988">
    <property type="entry name" value="GA_module"/>
</dbReference>
<dbReference type="EMBL" id="LSDB01000032">
    <property type="protein sequence ID" value="KXB57807.1"/>
    <property type="molecule type" value="Genomic_DNA"/>
</dbReference>
<protein>
    <submittedName>
        <fullName evidence="5">GA module</fullName>
    </submittedName>
</protein>
<reference evidence="5 6" key="1">
    <citation type="submission" date="2016-01" db="EMBL/GenBank/DDBJ databases">
        <authorList>
            <person name="Mitreva M."/>
            <person name="Pepin K.H."/>
            <person name="Mihindukulasuriya K.A."/>
            <person name="Fulton R."/>
            <person name="Fronick C."/>
            <person name="O'Laughlin M."/>
            <person name="Miner T."/>
            <person name="Herter B."/>
            <person name="Rosa B.A."/>
            <person name="Cordes M."/>
            <person name="Tomlinson C."/>
            <person name="Wollam A."/>
            <person name="Palsikar V.B."/>
            <person name="Mardis E.R."/>
            <person name="Wilson R.K."/>
        </authorList>
    </citation>
    <scope>NUCLEOTIDE SEQUENCE [LARGE SCALE GENOMIC DNA]</scope>
    <source>
        <strain evidence="5 6">KA00071</strain>
    </source>
</reference>
<evidence type="ECO:0000256" key="2">
    <source>
        <dbReference type="SAM" id="MobiDB-lite"/>
    </source>
</evidence>
<feature type="compositionally biased region" description="Basic and acidic residues" evidence="2">
    <location>
        <begin position="338"/>
        <end position="358"/>
    </location>
</feature>
<feature type="domain" description="Protein G-related albumin-binding (GA) module" evidence="4">
    <location>
        <begin position="335"/>
        <end position="383"/>
    </location>
</feature>
<feature type="non-terminal residue" evidence="5">
    <location>
        <position position="411"/>
    </location>
</feature>
<gene>
    <name evidence="5" type="ORF">HMPREF1871_00774</name>
</gene>
<feature type="chain" id="PRO_5046146453" evidence="3">
    <location>
        <begin position="24"/>
        <end position="411"/>
    </location>
</feature>
<accession>A0ABR5TLJ7</accession>
<organism evidence="5 6">
    <name type="scientific">Gemelliphila asaccharolytica</name>
    <dbReference type="NCBI Taxonomy" id="502393"/>
    <lineage>
        <taxon>Bacteria</taxon>
        <taxon>Bacillati</taxon>
        <taxon>Bacillota</taxon>
        <taxon>Bacilli</taxon>
        <taxon>Bacillales</taxon>
        <taxon>Gemellaceae</taxon>
        <taxon>Gemelliphila</taxon>
    </lineage>
</organism>